<proteinExistence type="predicted"/>
<keyword evidence="2" id="KW-1185">Reference proteome</keyword>
<evidence type="ECO:0000313" key="1">
    <source>
        <dbReference type="EMBL" id="ANO52613.1"/>
    </source>
</evidence>
<dbReference type="STRING" id="1548547.BA177_16755"/>
<dbReference type="EMBL" id="CP016268">
    <property type="protein sequence ID" value="ANO52613.1"/>
    <property type="molecule type" value="Genomic_DNA"/>
</dbReference>
<sequence length="93" mass="10696">MPGSGSNRRDYGWTVQTLKPTSLFILLILAACAPLDEAQKAEREYRRGEYRAKYFDYQRACAELGGTVVIRSNRRIKPDRVPKFGDKYHCEVP</sequence>
<accession>A0A193LJK3</accession>
<dbReference type="Proteomes" id="UP000092695">
    <property type="component" value="Chromosome"/>
</dbReference>
<evidence type="ECO:0000313" key="2">
    <source>
        <dbReference type="Proteomes" id="UP000092695"/>
    </source>
</evidence>
<dbReference type="KEGG" id="woc:BA177_16755"/>
<reference evidence="1 2" key="1">
    <citation type="submission" date="2016-06" db="EMBL/GenBank/DDBJ databases">
        <title>Complete genome sequence of a deep-branching marine Gamma Proteobacterium Woeseia oceani type strain XK5.</title>
        <authorList>
            <person name="Mu D."/>
            <person name="Du Z."/>
        </authorList>
    </citation>
    <scope>NUCLEOTIDE SEQUENCE [LARGE SCALE GENOMIC DNA]</scope>
    <source>
        <strain evidence="1 2">XK5</strain>
    </source>
</reference>
<gene>
    <name evidence="1" type="ORF">BA177_16755</name>
</gene>
<protein>
    <submittedName>
        <fullName evidence="1">Uncharacterized protein</fullName>
    </submittedName>
</protein>
<organism evidence="1 2">
    <name type="scientific">Woeseia oceani</name>
    <dbReference type="NCBI Taxonomy" id="1548547"/>
    <lineage>
        <taxon>Bacteria</taxon>
        <taxon>Pseudomonadati</taxon>
        <taxon>Pseudomonadota</taxon>
        <taxon>Gammaproteobacteria</taxon>
        <taxon>Woeseiales</taxon>
        <taxon>Woeseiaceae</taxon>
        <taxon>Woeseia</taxon>
    </lineage>
</organism>
<name>A0A193LJK3_9GAMM</name>
<dbReference type="AlphaFoldDB" id="A0A193LJK3"/>